<evidence type="ECO:0000256" key="1">
    <source>
        <dbReference type="ARBA" id="ARBA00007074"/>
    </source>
</evidence>
<evidence type="ECO:0000313" key="8">
    <source>
        <dbReference type="EMBL" id="QHC61693.1"/>
    </source>
</evidence>
<dbReference type="Gene3D" id="3.90.1720.10">
    <property type="entry name" value="endopeptidase domain like (from Nostoc punctiforme)"/>
    <property type="match status" value="1"/>
</dbReference>
<gene>
    <name evidence="8" type="ORF">GSU69_02600</name>
</gene>
<keyword evidence="2" id="KW-0645">Protease</keyword>
<dbReference type="Proteomes" id="UP000464597">
    <property type="component" value="Chromosome"/>
</dbReference>
<evidence type="ECO:0000256" key="3">
    <source>
        <dbReference type="ARBA" id="ARBA00022801"/>
    </source>
</evidence>
<feature type="region of interest" description="Disordered" evidence="6">
    <location>
        <begin position="286"/>
        <end position="373"/>
    </location>
</feature>
<dbReference type="InterPro" id="IPR000064">
    <property type="entry name" value="NLP_P60_dom"/>
</dbReference>
<comment type="similarity">
    <text evidence="1">Belongs to the peptidase C40 family.</text>
</comment>
<accession>A0ABX6GW45</accession>
<feature type="coiled-coil region" evidence="5">
    <location>
        <begin position="225"/>
        <end position="252"/>
    </location>
</feature>
<evidence type="ECO:0000256" key="6">
    <source>
        <dbReference type="SAM" id="MobiDB-lite"/>
    </source>
</evidence>
<dbReference type="RefSeq" id="WP_159421986.1">
    <property type="nucleotide sequence ID" value="NZ_CP047180.1"/>
</dbReference>
<feature type="compositionally biased region" description="Pro residues" evidence="6">
    <location>
        <begin position="349"/>
        <end position="368"/>
    </location>
</feature>
<evidence type="ECO:0000313" key="9">
    <source>
        <dbReference type="Proteomes" id="UP000464597"/>
    </source>
</evidence>
<dbReference type="Pfam" id="PF00877">
    <property type="entry name" value="NLPC_P60"/>
    <property type="match status" value="1"/>
</dbReference>
<dbReference type="PANTHER" id="PTHR47359:SF3">
    <property type="entry name" value="NLP_P60 DOMAIN-CONTAINING PROTEIN-RELATED"/>
    <property type="match status" value="1"/>
</dbReference>
<reference evidence="9" key="1">
    <citation type="submission" date="2019-12" db="EMBL/GenBank/DDBJ databases">
        <title>Complete and draft genome sequences of new strains and members of some known species of the genus Rathayibacter isolated from plants.</title>
        <authorList>
            <person name="Tarlachkov S.V."/>
            <person name="Starodumova I.P."/>
            <person name="Dorofeeva L.V."/>
            <person name="Prisyazhnaya N.V."/>
            <person name="Leyn S."/>
            <person name="Zlamal J."/>
            <person name="Elan M."/>
            <person name="Osterman A.L."/>
            <person name="Nadler S."/>
            <person name="Subbotin S.A."/>
            <person name="Evtushenko L.I."/>
        </authorList>
    </citation>
    <scope>NUCLEOTIDE SEQUENCE [LARGE SCALE GENOMIC DNA]</scope>
    <source>
        <strain evidence="9">VKM Ac-2802</strain>
    </source>
</reference>
<dbReference type="SUPFAM" id="SSF54001">
    <property type="entry name" value="Cysteine proteinases"/>
    <property type="match status" value="1"/>
</dbReference>
<keyword evidence="3" id="KW-0378">Hydrolase</keyword>
<keyword evidence="5" id="KW-0175">Coiled coil</keyword>
<evidence type="ECO:0000259" key="7">
    <source>
        <dbReference type="PROSITE" id="PS51935"/>
    </source>
</evidence>
<name>A0ABX6GW45_9MICO</name>
<dbReference type="InterPro" id="IPR051794">
    <property type="entry name" value="PG_Endopeptidase_C40"/>
</dbReference>
<protein>
    <submittedName>
        <fullName evidence="8">NlpC/P60 family protein</fullName>
    </submittedName>
</protein>
<keyword evidence="4" id="KW-0788">Thiol protease</keyword>
<feature type="domain" description="NlpC/P60" evidence="7">
    <location>
        <begin position="373"/>
        <end position="497"/>
    </location>
</feature>
<feature type="compositionally biased region" description="Low complexity" evidence="6">
    <location>
        <begin position="286"/>
        <end position="323"/>
    </location>
</feature>
<organism evidence="8 9">
    <name type="scientific">Rathayibacter festucae</name>
    <dbReference type="NCBI Taxonomy" id="110937"/>
    <lineage>
        <taxon>Bacteria</taxon>
        <taxon>Bacillati</taxon>
        <taxon>Actinomycetota</taxon>
        <taxon>Actinomycetes</taxon>
        <taxon>Micrococcales</taxon>
        <taxon>Microbacteriaceae</taxon>
        <taxon>Rathayibacter</taxon>
    </lineage>
</organism>
<sequence>MVDAQKTARSFTPAPRERAWKGRLPLAVSAAFAVTAVTASLGIVPAQADDPSYPSWDDVQNAKTDEASKQAEIDSITALIGGLQTSVDDASLVAMKKAEAWRQAQEALDAAAAAVTELEDRANAAASTAHTSQMRAGLLAAHLSRSAGGDLSMSLVAKGQDAGDLLYQLGAMSQLSEQSQRVYADALADKQTAESLAEQADVAVVEHQKLSDAADEARTGADAAAASARSALAAQEAKSEELIAQLALLKDSTVEIETAFLAGEQERKAAAAAAAAAAKAEADAAAAQPAAQPSSGSSSGGSSSSGSSSTAPRPAAPAASQPAAPVPNQPVVEQPAPQQPVAPVAPAQQPAPLPAPAAPQPAPAPVQNPAPQQNQVETAISYAMAQLGERYVLGGMGPDVWDCSGLTKQSYASAGEYIGTHSATNQYNTMANEGKLVPYSQRQRGDLLFWSDSPGDYYHVAIYLGDGQMIEAPNPNSPVRVHSIWGTPTGMVGRPTA</sequence>
<proteinExistence type="inferred from homology"/>
<dbReference type="InterPro" id="IPR038765">
    <property type="entry name" value="Papain-like_cys_pep_sf"/>
</dbReference>
<dbReference type="EMBL" id="CP047180">
    <property type="protein sequence ID" value="QHC61693.1"/>
    <property type="molecule type" value="Genomic_DNA"/>
</dbReference>
<evidence type="ECO:0000256" key="5">
    <source>
        <dbReference type="SAM" id="Coils"/>
    </source>
</evidence>
<feature type="compositionally biased region" description="Low complexity" evidence="6">
    <location>
        <begin position="329"/>
        <end position="348"/>
    </location>
</feature>
<dbReference type="PANTHER" id="PTHR47359">
    <property type="entry name" value="PEPTIDOGLYCAN DL-ENDOPEPTIDASE CWLO"/>
    <property type="match status" value="1"/>
</dbReference>
<keyword evidence="9" id="KW-1185">Reference proteome</keyword>
<evidence type="ECO:0000256" key="2">
    <source>
        <dbReference type="ARBA" id="ARBA00022670"/>
    </source>
</evidence>
<dbReference type="PROSITE" id="PS51935">
    <property type="entry name" value="NLPC_P60"/>
    <property type="match status" value="1"/>
</dbReference>
<evidence type="ECO:0000256" key="4">
    <source>
        <dbReference type="ARBA" id="ARBA00022807"/>
    </source>
</evidence>